<dbReference type="OrthoDB" id="4253803at2"/>
<dbReference type="InterPro" id="IPR008964">
    <property type="entry name" value="Invasin/intimin_cell_adhesion"/>
</dbReference>
<dbReference type="Proteomes" id="UP000094094">
    <property type="component" value="Chromosome"/>
</dbReference>
<proteinExistence type="predicted"/>
<dbReference type="KEGG" id="slc:SL103_15325"/>
<evidence type="ECO:0000313" key="2">
    <source>
        <dbReference type="Proteomes" id="UP000094094"/>
    </source>
</evidence>
<organism evidence="1 2">
    <name type="scientific">Streptomyces lydicus</name>
    <dbReference type="NCBI Taxonomy" id="47763"/>
    <lineage>
        <taxon>Bacteria</taxon>
        <taxon>Bacillati</taxon>
        <taxon>Actinomycetota</taxon>
        <taxon>Actinomycetes</taxon>
        <taxon>Kitasatosporales</taxon>
        <taxon>Streptomycetaceae</taxon>
        <taxon>Streptomyces</taxon>
    </lineage>
</organism>
<protein>
    <submittedName>
        <fullName evidence="1">Uncharacterized protein</fullName>
    </submittedName>
</protein>
<dbReference type="AlphaFoldDB" id="A0A1D7VL09"/>
<dbReference type="GO" id="GO:0005975">
    <property type="term" value="P:carbohydrate metabolic process"/>
    <property type="evidence" value="ECO:0007669"/>
    <property type="project" value="UniProtKB-ARBA"/>
</dbReference>
<dbReference type="InterPro" id="IPR013783">
    <property type="entry name" value="Ig-like_fold"/>
</dbReference>
<dbReference type="SUPFAM" id="SSF49373">
    <property type="entry name" value="Invasin/intimin cell-adhesion fragments"/>
    <property type="match status" value="1"/>
</dbReference>
<name>A0A1D7VL09_9ACTN</name>
<evidence type="ECO:0000313" key="1">
    <source>
        <dbReference type="EMBL" id="AOP47453.1"/>
    </source>
</evidence>
<gene>
    <name evidence="1" type="ORF">SL103_15325</name>
</gene>
<sequence>MSAEAGSARKLVIQPAGGIGQRTGRLQTFAEPLTARLIDAGTGDRVSGVPVTFSWVSTTQQVLFAENEITVTVPTDDQGFARTPALVAGDVDGTATFTVTAEGAEPAHFEVTVVP</sequence>
<dbReference type="EMBL" id="CP017157">
    <property type="protein sequence ID" value="AOP47453.1"/>
    <property type="molecule type" value="Genomic_DNA"/>
</dbReference>
<dbReference type="RefSeq" id="WP_069569529.1">
    <property type="nucleotide sequence ID" value="NZ_CP017157.1"/>
</dbReference>
<keyword evidence="2" id="KW-1185">Reference proteome</keyword>
<accession>A0A1D7VL09</accession>
<reference evidence="1 2" key="1">
    <citation type="submission" date="2016-09" db="EMBL/GenBank/DDBJ databases">
        <title>Complete genome sequencing of Streptomyces lydicus 103 and metabolic pathways analysis of antibiotic biosynthesis.</title>
        <authorList>
            <person name="Jia N."/>
            <person name="Ding M.-Z."/>
            <person name="Gao F."/>
            <person name="Yuan Y.-J."/>
        </authorList>
    </citation>
    <scope>NUCLEOTIDE SEQUENCE [LARGE SCALE GENOMIC DNA]</scope>
    <source>
        <strain evidence="1 2">103</strain>
    </source>
</reference>
<dbReference type="Gene3D" id="2.60.40.10">
    <property type="entry name" value="Immunoglobulins"/>
    <property type="match status" value="1"/>
</dbReference>